<feature type="compositionally biased region" description="Low complexity" evidence="1">
    <location>
        <begin position="534"/>
        <end position="566"/>
    </location>
</feature>
<sequence>MMSAPSPYPIITDTTSPLPDDAQINSVLPSICVDYLSHHWDKDEQIWASWKAMTKSKNEITNGVRLENASWRTWAKQRGKLKTISPETLNWLKDSDVTWLYGPLHEKANPVPPPKQATFADRLGLENIAPKSKDNRATKRGSAASPTLHRTDDSGRPRKVGSDRRRTAGSSSASNSSKRAAPAPKSILKHRTIQDMLTLNIGRRAASPAIHTESMTGCFNSPLTPEATASPAPTTASSPSAIEASGQQVEGLFCTRSDTNLPGTATDASLVVPGTPNEGATDYLAAVRLTGSSSTSTSSSSSSAVSPSAGQEVPQILVVVPTNSFPSSTRPALVRAEGGDQAEDLSSASSSRRSLVSEDRARRSDRHISFNHRVEQCIALDETTTDVYSTTPPDSARSQTPTAFGSNAAMMVPDSSSSTPSQPFLQLYEPDEQGDDDDYVTEDEDEEIGGGHGEAQQDANDGDNMMGERSTAEASMPALLHSNTDSQSVTSHVPLDDEDHVDYLRFKNASELAGTNGSDPRVYTHSASSEEDLSVASSSDAGYDSDALTMRSSSAGSISGSSSSHMSTRDHMMTSVSKPHRPKSRKGSTGSIPSMYAPNPTSSAMHTIAKLAPTLLKTSEAYPAPSPAVVDPSNFLQTLEHERSAEEERQAAQFASFHYGMDGGSGNNNAGPGMTFVSTAAPWSQTGSAYDSSYFAGVSVHSGTSCDVYGRSVPVSIPTFGGRDQQQRYDDRGLYSCSVPASLPNPSYQDHHQHVYGSQGSAPSSSYQRMEQGNYHHHHQQQPQQHYASQEYADGYLDYEDDDIDIDLSFDADDVDLDLDLDDDDDYPDGEQVYLNTYTTYRHQLAGGNNGGLGRRAGGNGDTGGKYSSAAAAAALREEAYERMQTSADSLPPRSTALASASTSTSSSAATSSANTAFATRR</sequence>
<evidence type="ECO:0000259" key="2">
    <source>
        <dbReference type="Pfam" id="PF08550"/>
    </source>
</evidence>
<protein>
    <recommendedName>
        <fullName evidence="2">Nitrogen regulatory protein areA GATA-like domain-containing protein</fullName>
    </recommendedName>
</protein>
<feature type="compositionally biased region" description="Basic and acidic residues" evidence="1">
    <location>
        <begin position="149"/>
        <end position="166"/>
    </location>
</feature>
<dbReference type="PANTHER" id="PTHR28051">
    <property type="entry name" value="PROTEIN MTL1-RELATED"/>
    <property type="match status" value="1"/>
</dbReference>
<accession>A0A9N8MIT8</accession>
<evidence type="ECO:0000256" key="1">
    <source>
        <dbReference type="SAM" id="MobiDB-lite"/>
    </source>
</evidence>
<organism evidence="3 4">
    <name type="scientific">Tilletia laevis</name>
    <dbReference type="NCBI Taxonomy" id="157183"/>
    <lineage>
        <taxon>Eukaryota</taxon>
        <taxon>Fungi</taxon>
        <taxon>Dikarya</taxon>
        <taxon>Basidiomycota</taxon>
        <taxon>Ustilaginomycotina</taxon>
        <taxon>Exobasidiomycetes</taxon>
        <taxon>Tilletiales</taxon>
        <taxon>Tilletiaceae</taxon>
        <taxon>Tilletia</taxon>
    </lineage>
</organism>
<feature type="compositionally biased region" description="Polar residues" evidence="1">
    <location>
        <begin position="256"/>
        <end position="267"/>
    </location>
</feature>
<dbReference type="GO" id="GO:0007039">
    <property type="term" value="P:protein catabolic process in the vacuole"/>
    <property type="evidence" value="ECO:0007669"/>
    <property type="project" value="TreeGrafter"/>
</dbReference>
<proteinExistence type="predicted"/>
<feature type="compositionally biased region" description="Acidic residues" evidence="1">
    <location>
        <begin position="429"/>
        <end position="448"/>
    </location>
</feature>
<feature type="region of interest" description="Disordered" evidence="1">
    <location>
        <begin position="883"/>
        <end position="922"/>
    </location>
</feature>
<feature type="region of interest" description="Disordered" evidence="1">
    <location>
        <begin position="216"/>
        <end position="244"/>
    </location>
</feature>
<evidence type="ECO:0000313" key="4">
    <source>
        <dbReference type="Proteomes" id="UP000836404"/>
    </source>
</evidence>
<feature type="region of interest" description="Disordered" evidence="1">
    <location>
        <begin position="336"/>
        <end position="363"/>
    </location>
</feature>
<feature type="region of interest" description="Disordered" evidence="1">
    <location>
        <begin position="255"/>
        <end position="274"/>
    </location>
</feature>
<feature type="region of interest" description="Disordered" evidence="1">
    <location>
        <begin position="385"/>
        <end position="472"/>
    </location>
</feature>
<feature type="domain" description="Nitrogen regulatory protein areA GATA-like" evidence="2">
    <location>
        <begin position="49"/>
        <end position="76"/>
    </location>
</feature>
<dbReference type="GO" id="GO:0042149">
    <property type="term" value="P:cellular response to glucose starvation"/>
    <property type="evidence" value="ECO:0007669"/>
    <property type="project" value="TreeGrafter"/>
</dbReference>
<dbReference type="GO" id="GO:0005773">
    <property type="term" value="C:vacuole"/>
    <property type="evidence" value="ECO:0007669"/>
    <property type="project" value="GOC"/>
</dbReference>
<feature type="region of interest" description="Disordered" evidence="1">
    <location>
        <begin position="292"/>
        <end position="311"/>
    </location>
</feature>
<dbReference type="InterPro" id="IPR013860">
    <property type="entry name" value="AreA_GATA"/>
</dbReference>
<evidence type="ECO:0000313" key="3">
    <source>
        <dbReference type="EMBL" id="CAD6966124.1"/>
    </source>
</evidence>
<feature type="compositionally biased region" description="Polar residues" evidence="1">
    <location>
        <begin position="414"/>
        <end position="424"/>
    </location>
</feature>
<feature type="region of interest" description="Disordered" evidence="1">
    <location>
        <begin position="511"/>
        <end position="601"/>
    </location>
</feature>
<feature type="compositionally biased region" description="Low complexity" evidence="1">
    <location>
        <begin position="221"/>
        <end position="241"/>
    </location>
</feature>
<feature type="region of interest" description="Disordered" evidence="1">
    <location>
        <begin position="741"/>
        <end position="787"/>
    </location>
</feature>
<name>A0A9N8MIT8_9BASI</name>
<feature type="compositionally biased region" description="Polar residues" evidence="1">
    <location>
        <begin position="756"/>
        <end position="771"/>
    </location>
</feature>
<keyword evidence="4" id="KW-1185">Reference proteome</keyword>
<dbReference type="PANTHER" id="PTHR28051:SF1">
    <property type="entry name" value="PROTEIN MTL1-RELATED"/>
    <property type="match status" value="1"/>
</dbReference>
<dbReference type="Proteomes" id="UP000836404">
    <property type="component" value="Unassembled WGS sequence"/>
</dbReference>
<feature type="compositionally biased region" description="Low complexity" evidence="1">
    <location>
        <begin position="895"/>
        <end position="922"/>
    </location>
</feature>
<feature type="compositionally biased region" description="Polar residues" evidence="1">
    <location>
        <begin position="385"/>
        <end position="405"/>
    </location>
</feature>
<feature type="compositionally biased region" description="Low complexity" evidence="1">
    <location>
        <begin position="344"/>
        <end position="354"/>
    </location>
</feature>
<dbReference type="InterPro" id="IPR052292">
    <property type="entry name" value="Glucose_repression_reg"/>
</dbReference>
<gene>
    <name evidence="3" type="ORF">JKILLFL_G2960</name>
</gene>
<feature type="compositionally biased region" description="Low complexity" evidence="1">
    <location>
        <begin position="168"/>
        <end position="186"/>
    </location>
</feature>
<dbReference type="Pfam" id="PF08550">
    <property type="entry name" value="GATA_AreA"/>
    <property type="match status" value="1"/>
</dbReference>
<comment type="caution">
    <text evidence="3">The sequence shown here is derived from an EMBL/GenBank/DDBJ whole genome shotgun (WGS) entry which is preliminary data.</text>
</comment>
<feature type="compositionally biased region" description="Low complexity" evidence="1">
    <location>
        <begin position="292"/>
        <end position="309"/>
    </location>
</feature>
<reference evidence="3 4" key="1">
    <citation type="submission" date="2020-10" db="EMBL/GenBank/DDBJ databases">
        <authorList>
            <person name="Sedaghatjoo S."/>
        </authorList>
    </citation>
    <scope>NUCLEOTIDE SEQUENCE [LARGE SCALE GENOMIC DNA]</scope>
    <source>
        <strain evidence="3 4">LLFL</strain>
    </source>
</reference>
<dbReference type="EMBL" id="CAJHJF010008329">
    <property type="protein sequence ID" value="CAD6966124.1"/>
    <property type="molecule type" value="Genomic_DNA"/>
</dbReference>
<dbReference type="AlphaFoldDB" id="A0A9N8MIT8"/>
<feature type="region of interest" description="Disordered" evidence="1">
    <location>
        <begin position="126"/>
        <end position="191"/>
    </location>
</feature>